<evidence type="ECO:0000256" key="4">
    <source>
        <dbReference type="ARBA" id="ARBA00022475"/>
    </source>
</evidence>
<dbReference type="PANTHER" id="PTHR36488:SF8">
    <property type="entry name" value="CASP-LIKE PROTEIN 1U1"/>
    <property type="match status" value="1"/>
</dbReference>
<accession>A0A5B7B8D4</accession>
<keyword evidence="4 8" id="KW-1003">Cell membrane</keyword>
<protein>
    <recommendedName>
        <fullName evidence="8">CASP-like protein</fullName>
    </recommendedName>
</protein>
<dbReference type="NCBIfam" id="TIGR01569">
    <property type="entry name" value="A_tha_TIGR01569"/>
    <property type="match status" value="1"/>
</dbReference>
<comment type="subcellular location">
    <subcellularLocation>
        <location evidence="1 8">Cell membrane</location>
        <topology evidence="1 8">Multi-pass membrane protein</topology>
    </subcellularLocation>
</comment>
<dbReference type="InterPro" id="IPR044173">
    <property type="entry name" value="CASPL"/>
</dbReference>
<dbReference type="AlphaFoldDB" id="A0A5B7B8D4"/>
<gene>
    <name evidence="10" type="ORF">Din_034558</name>
</gene>
<evidence type="ECO:0000256" key="2">
    <source>
        <dbReference type="ARBA" id="ARBA00007651"/>
    </source>
</evidence>
<evidence type="ECO:0000256" key="5">
    <source>
        <dbReference type="ARBA" id="ARBA00022692"/>
    </source>
</evidence>
<dbReference type="PANTHER" id="PTHR36488">
    <property type="entry name" value="CASP-LIKE PROTEIN 1U1"/>
    <property type="match status" value="1"/>
</dbReference>
<sequence length="208" mass="22046">METQNMPNGSAWGTEAGMDGGGGKEVMRVQAANKTSTVRCCELVLRALAFALTLVASVLLGIDKQTKVVPISLASTLPPLNVPVTAKWHYMSAFVYFVVTNDIACSYAAVSLFLTILANRGGKRGLALMITILDLVMVALLFSGNGATAAVGLLGYQGNSHVLWNKVCNVFGKFCHQVAAAVILSLLGSLAFLWLVALAALNLHKKHK</sequence>
<evidence type="ECO:0000256" key="3">
    <source>
        <dbReference type="ARBA" id="ARBA00011489"/>
    </source>
</evidence>
<evidence type="ECO:0000259" key="9">
    <source>
        <dbReference type="Pfam" id="PF04535"/>
    </source>
</evidence>
<comment type="subunit">
    <text evidence="3 8">Homodimer and heterodimers.</text>
</comment>
<dbReference type="EMBL" id="GHES01034558">
    <property type="protein sequence ID" value="MPA65117.1"/>
    <property type="molecule type" value="Transcribed_RNA"/>
</dbReference>
<dbReference type="InterPro" id="IPR006702">
    <property type="entry name" value="CASP_dom"/>
</dbReference>
<dbReference type="GO" id="GO:0005886">
    <property type="term" value="C:plasma membrane"/>
    <property type="evidence" value="ECO:0007669"/>
    <property type="project" value="UniProtKB-SubCell"/>
</dbReference>
<evidence type="ECO:0000256" key="8">
    <source>
        <dbReference type="RuleBase" id="RU361233"/>
    </source>
</evidence>
<feature type="transmembrane region" description="Helical" evidence="8">
    <location>
        <begin position="126"/>
        <end position="156"/>
    </location>
</feature>
<keyword evidence="6 8" id="KW-1133">Transmembrane helix</keyword>
<evidence type="ECO:0000256" key="6">
    <source>
        <dbReference type="ARBA" id="ARBA00022989"/>
    </source>
</evidence>
<evidence type="ECO:0000256" key="7">
    <source>
        <dbReference type="ARBA" id="ARBA00023136"/>
    </source>
</evidence>
<evidence type="ECO:0000313" key="10">
    <source>
        <dbReference type="EMBL" id="MPA65117.1"/>
    </source>
</evidence>
<proteinExistence type="inferred from homology"/>
<feature type="transmembrane region" description="Helical" evidence="8">
    <location>
        <begin position="43"/>
        <end position="62"/>
    </location>
</feature>
<keyword evidence="7 8" id="KW-0472">Membrane</keyword>
<feature type="transmembrane region" description="Helical" evidence="8">
    <location>
        <begin position="176"/>
        <end position="201"/>
    </location>
</feature>
<keyword evidence="5 8" id="KW-0812">Transmembrane</keyword>
<reference evidence="10" key="1">
    <citation type="submission" date="2019-08" db="EMBL/GenBank/DDBJ databases">
        <title>Reference gene set and small RNA set construction with multiple tissues from Davidia involucrata Baill.</title>
        <authorList>
            <person name="Yang H."/>
            <person name="Zhou C."/>
            <person name="Li G."/>
            <person name="Wang J."/>
            <person name="Gao P."/>
            <person name="Wang M."/>
            <person name="Wang R."/>
            <person name="Zhao Y."/>
        </authorList>
    </citation>
    <scope>NUCLEOTIDE SEQUENCE</scope>
    <source>
        <tissue evidence="10">Mixed with DoveR01_LX</tissue>
    </source>
</reference>
<feature type="transmembrane region" description="Helical" evidence="8">
    <location>
        <begin position="93"/>
        <end position="114"/>
    </location>
</feature>
<dbReference type="InterPro" id="IPR006459">
    <property type="entry name" value="CASP/CASPL"/>
</dbReference>
<feature type="domain" description="Casparian strip membrane protein" evidence="9">
    <location>
        <begin position="37"/>
        <end position="190"/>
    </location>
</feature>
<name>A0A5B7B8D4_DAVIN</name>
<comment type="similarity">
    <text evidence="2 8">Belongs to the Casparian strip membrane proteins (CASP) family.</text>
</comment>
<organism evidence="10">
    <name type="scientific">Davidia involucrata</name>
    <name type="common">Dove tree</name>
    <dbReference type="NCBI Taxonomy" id="16924"/>
    <lineage>
        <taxon>Eukaryota</taxon>
        <taxon>Viridiplantae</taxon>
        <taxon>Streptophyta</taxon>
        <taxon>Embryophyta</taxon>
        <taxon>Tracheophyta</taxon>
        <taxon>Spermatophyta</taxon>
        <taxon>Magnoliopsida</taxon>
        <taxon>eudicotyledons</taxon>
        <taxon>Gunneridae</taxon>
        <taxon>Pentapetalae</taxon>
        <taxon>asterids</taxon>
        <taxon>Cornales</taxon>
        <taxon>Nyssaceae</taxon>
        <taxon>Davidia</taxon>
    </lineage>
</organism>
<dbReference type="Pfam" id="PF04535">
    <property type="entry name" value="CASP_dom"/>
    <property type="match status" value="1"/>
</dbReference>
<evidence type="ECO:0000256" key="1">
    <source>
        <dbReference type="ARBA" id="ARBA00004651"/>
    </source>
</evidence>